<dbReference type="Gene3D" id="1.10.10.10">
    <property type="entry name" value="Winged helix-like DNA-binding domain superfamily/Winged helix DNA-binding domain"/>
    <property type="match status" value="1"/>
</dbReference>
<dbReference type="PRINTS" id="PR00038">
    <property type="entry name" value="HTHLUXR"/>
</dbReference>
<dbReference type="RefSeq" id="WP_064063211.1">
    <property type="nucleotide sequence ID" value="NZ_LPZN01000011.1"/>
</dbReference>
<keyword evidence="3" id="KW-0804">Transcription</keyword>
<evidence type="ECO:0000256" key="3">
    <source>
        <dbReference type="ARBA" id="ARBA00023163"/>
    </source>
</evidence>
<organism evidence="5 6">
    <name type="scientific">Rhodococcus gordoniae</name>
    <dbReference type="NCBI Taxonomy" id="223392"/>
    <lineage>
        <taxon>Bacteria</taxon>
        <taxon>Bacillati</taxon>
        <taxon>Actinomycetota</taxon>
        <taxon>Actinomycetes</taxon>
        <taxon>Mycobacteriales</taxon>
        <taxon>Nocardiaceae</taxon>
        <taxon>Rhodococcus</taxon>
    </lineage>
</organism>
<evidence type="ECO:0000259" key="4">
    <source>
        <dbReference type="PROSITE" id="PS50043"/>
    </source>
</evidence>
<gene>
    <name evidence="5" type="ORF">NCTC13296_00098</name>
</gene>
<dbReference type="PANTHER" id="PTHR44688">
    <property type="entry name" value="DNA-BINDING TRANSCRIPTIONAL ACTIVATOR DEVR_DOSR"/>
    <property type="match status" value="1"/>
</dbReference>
<dbReference type="EMBL" id="UGVI01000001">
    <property type="protein sequence ID" value="SUE13290.1"/>
    <property type="molecule type" value="Genomic_DNA"/>
</dbReference>
<dbReference type="GO" id="GO:0006355">
    <property type="term" value="P:regulation of DNA-templated transcription"/>
    <property type="evidence" value="ECO:0007669"/>
    <property type="project" value="InterPro"/>
</dbReference>
<dbReference type="InterPro" id="IPR016032">
    <property type="entry name" value="Sig_transdc_resp-reg_C-effctor"/>
</dbReference>
<proteinExistence type="predicted"/>
<dbReference type="PROSITE" id="PS00622">
    <property type="entry name" value="HTH_LUXR_1"/>
    <property type="match status" value="1"/>
</dbReference>
<protein>
    <submittedName>
        <fullName evidence="5">LuxR family transcriptional regulator</fullName>
    </submittedName>
</protein>
<keyword evidence="2" id="KW-0238">DNA-binding</keyword>
<evidence type="ECO:0000313" key="5">
    <source>
        <dbReference type="EMBL" id="SUE13290.1"/>
    </source>
</evidence>
<dbReference type="Proteomes" id="UP000254569">
    <property type="component" value="Unassembled WGS sequence"/>
</dbReference>
<dbReference type="CDD" id="cd06170">
    <property type="entry name" value="LuxR_C_like"/>
    <property type="match status" value="1"/>
</dbReference>
<dbReference type="SUPFAM" id="SSF46894">
    <property type="entry name" value="C-terminal effector domain of the bipartite response regulators"/>
    <property type="match status" value="1"/>
</dbReference>
<dbReference type="Pfam" id="PF00196">
    <property type="entry name" value="GerE"/>
    <property type="match status" value="1"/>
</dbReference>
<dbReference type="AlphaFoldDB" id="A0A379LTB8"/>
<dbReference type="SUPFAM" id="SSF52540">
    <property type="entry name" value="P-loop containing nucleoside triphosphate hydrolases"/>
    <property type="match status" value="1"/>
</dbReference>
<keyword evidence="1" id="KW-0805">Transcription regulation</keyword>
<dbReference type="InterPro" id="IPR000792">
    <property type="entry name" value="Tscrpt_reg_LuxR_C"/>
</dbReference>
<sequence>MAINWQLVDRPDEFDTIRSQLTGDGQGAILIGAAGVGKTTLAHLVADSLGSPVQWVAGTESARGIPLGAFAPLVDPSTTRDAVALVGSARRSLLRQGDIVLGVDDAHLLDQLSATLLQQLAIEHTVRIIATIRSGEPVPDAVTSLWKDDYLRRIELRPFTKEESIRLVRSVLDGQLEELSADVMWEMSGGNALFLRHLVEGALDAGHLVQVSGVWQLRGQTAATPGLTELLESRLDRAGREVRTALGPLALCEPLDLDILLRIAGEDAVDAAEMRDLIRIEPDGSRLDVRFSHPLLGEVVRGRMGTASARRLRGRLVDELQQRGTGTAAERIRLAELYMGSDRTPDTELLVTAARDAVSLSNHPLGERIARRACERGGGIAAAELLARALLWQGHPGRAEKTLSRFDPEGMNELELIQWGMPQVSILFWSLGEVERAHEILDLLRERTHHPALRTLVDAVTASVAVHENKLDEGLSLSAEVLSDPDALAQAVEWAAFSAGLAMTVAGRGSEFEPIARRCFDMRKSTDGMIRTMIRYGDVVALAQIGDLALAEERVAEISYFSSSGQYLAWAISKIMAAVIHTNRGCFPEVVSEIEQALAALTAEVPLPWRVPATILLAKAYAVLGQPQQAQRVLDDADEHTGLHTAIHRPARLIAQSWLAAAENSEQRSVAFAREAAEAARTSGQYAVEADALHDAARFGDRSVACRLAELVDHVDGPVASLQARHAAAVAKADAAELDAVSDDFEQHGLFLHAADAAALAASAHTHDGDRRQSTESAARAFKFAARCGGITTPAIQSAAHPLPLTAREREIAALVATGLTNRQISERLFVSVRTVEGHLYRACIKLGVCDREQLGRLMRNEDE</sequence>
<evidence type="ECO:0000256" key="2">
    <source>
        <dbReference type="ARBA" id="ARBA00023125"/>
    </source>
</evidence>
<dbReference type="SMART" id="SM00421">
    <property type="entry name" value="HTH_LUXR"/>
    <property type="match status" value="1"/>
</dbReference>
<dbReference type="InterPro" id="IPR003593">
    <property type="entry name" value="AAA+_ATPase"/>
</dbReference>
<feature type="domain" description="HTH luxR-type" evidence="4">
    <location>
        <begin position="798"/>
        <end position="863"/>
    </location>
</feature>
<accession>A0A379LTB8</accession>
<dbReference type="InterPro" id="IPR036388">
    <property type="entry name" value="WH-like_DNA-bd_sf"/>
</dbReference>
<dbReference type="PANTHER" id="PTHR44688:SF16">
    <property type="entry name" value="DNA-BINDING TRANSCRIPTIONAL ACTIVATOR DEVR_DOSR"/>
    <property type="match status" value="1"/>
</dbReference>
<dbReference type="OrthoDB" id="3197423at2"/>
<name>A0A379LTB8_9NOCA</name>
<evidence type="ECO:0000256" key="1">
    <source>
        <dbReference type="ARBA" id="ARBA00023015"/>
    </source>
</evidence>
<dbReference type="SMART" id="SM00382">
    <property type="entry name" value="AAA"/>
    <property type="match status" value="1"/>
</dbReference>
<reference evidence="5 6" key="1">
    <citation type="submission" date="2018-06" db="EMBL/GenBank/DDBJ databases">
        <authorList>
            <consortium name="Pathogen Informatics"/>
            <person name="Doyle S."/>
        </authorList>
    </citation>
    <scope>NUCLEOTIDE SEQUENCE [LARGE SCALE GENOMIC DNA]</scope>
    <source>
        <strain evidence="5 6">NCTC13296</strain>
    </source>
</reference>
<dbReference type="GO" id="GO:0003677">
    <property type="term" value="F:DNA binding"/>
    <property type="evidence" value="ECO:0007669"/>
    <property type="project" value="UniProtKB-KW"/>
</dbReference>
<dbReference type="Gene3D" id="3.40.50.300">
    <property type="entry name" value="P-loop containing nucleotide triphosphate hydrolases"/>
    <property type="match status" value="1"/>
</dbReference>
<dbReference type="InterPro" id="IPR027417">
    <property type="entry name" value="P-loop_NTPase"/>
</dbReference>
<keyword evidence="6" id="KW-1185">Reference proteome</keyword>
<evidence type="ECO:0000313" key="6">
    <source>
        <dbReference type="Proteomes" id="UP000254569"/>
    </source>
</evidence>
<dbReference type="PROSITE" id="PS50043">
    <property type="entry name" value="HTH_LUXR_2"/>
    <property type="match status" value="1"/>
</dbReference>